<sequence>MTTVQLPKSNYKSTLVEKTIEPFIDAGNLLIIDKDPLFENEINKIPDEEHLLNLARDNTQFLFNHIWELEKVTVDQAICAKLPTCTYVLPREKPLPKAKEMTKWEKFAKEKGIVKVKKDKKIFCTDSDTWKPTYGYKRGNDDTKDWLIEVPGNADPNRDFFEERVVAKKDRVAKNEFQRLKNLAHFAKKNKVDDGNLKQSSAPAQKKSGLGGKRNKVVDPNAKPIGLGIDNKTRSKTELGHQIYNAKHSTASLGKFQDKIKGEKTPKKLGVKRKFEHNFMGKEKETERMMKIFDTINSKKAKVTNSRLGSSLAKGAAAK</sequence>
<reference evidence="2" key="1">
    <citation type="submission" date="2016-11" db="UniProtKB">
        <authorList>
            <consortium name="WormBaseParasite"/>
        </authorList>
    </citation>
    <scope>IDENTIFICATION</scope>
    <source>
        <strain evidence="2">KR3021</strain>
    </source>
</reference>
<protein>
    <submittedName>
        <fullName evidence="2">Ribosome biogenesis regulatory protein</fullName>
    </submittedName>
</protein>
<name>A0AC35UDB1_9BILA</name>
<evidence type="ECO:0000313" key="1">
    <source>
        <dbReference type="Proteomes" id="UP000095286"/>
    </source>
</evidence>
<dbReference type="Proteomes" id="UP000095286">
    <property type="component" value="Unplaced"/>
</dbReference>
<accession>A0AC35UDB1</accession>
<proteinExistence type="predicted"/>
<organism evidence="1 2">
    <name type="scientific">Rhabditophanes sp. KR3021</name>
    <dbReference type="NCBI Taxonomy" id="114890"/>
    <lineage>
        <taxon>Eukaryota</taxon>
        <taxon>Metazoa</taxon>
        <taxon>Ecdysozoa</taxon>
        <taxon>Nematoda</taxon>
        <taxon>Chromadorea</taxon>
        <taxon>Rhabditida</taxon>
        <taxon>Tylenchina</taxon>
        <taxon>Panagrolaimomorpha</taxon>
        <taxon>Strongyloidoidea</taxon>
        <taxon>Alloionematidae</taxon>
        <taxon>Rhabditophanes</taxon>
    </lineage>
</organism>
<dbReference type="WBParaSite" id="RSKR_0001007100.1">
    <property type="protein sequence ID" value="RSKR_0001007100.1"/>
    <property type="gene ID" value="RSKR_0001007100"/>
</dbReference>
<evidence type="ECO:0000313" key="2">
    <source>
        <dbReference type="WBParaSite" id="RSKR_0001007100.1"/>
    </source>
</evidence>